<dbReference type="Proteomes" id="UP000190896">
    <property type="component" value="Unassembled WGS sequence"/>
</dbReference>
<organism evidence="3 4">
    <name type="scientific">Solemya velesiana gill symbiont</name>
    <dbReference type="NCBI Taxonomy" id="1918948"/>
    <lineage>
        <taxon>Bacteria</taxon>
        <taxon>Pseudomonadati</taxon>
        <taxon>Pseudomonadota</taxon>
        <taxon>Gammaproteobacteria</taxon>
        <taxon>sulfur-oxidizing symbionts</taxon>
    </lineage>
</organism>
<comment type="similarity">
    <text evidence="2">Belongs to the skp family.</text>
</comment>
<reference evidence="3 4" key="1">
    <citation type="submission" date="2016-11" db="EMBL/GenBank/DDBJ databases">
        <title>Mixed transmission modes and dynamic genome evolution in an obligate animal-bacterial symbiosis.</title>
        <authorList>
            <person name="Russell S.L."/>
            <person name="Corbett-Detig R.B."/>
            <person name="Cavanaugh C.M."/>
        </authorList>
    </citation>
    <scope>NUCLEOTIDE SEQUENCE [LARGE SCALE GENOMIC DNA]</scope>
    <source>
        <strain evidence="3">Se-Cadez</strain>
    </source>
</reference>
<dbReference type="Gene3D" id="3.30.910.20">
    <property type="entry name" value="Skp domain"/>
    <property type="match status" value="1"/>
</dbReference>
<dbReference type="GO" id="GO:0050821">
    <property type="term" value="P:protein stabilization"/>
    <property type="evidence" value="ECO:0007669"/>
    <property type="project" value="TreeGrafter"/>
</dbReference>
<dbReference type="SUPFAM" id="SSF111384">
    <property type="entry name" value="OmpH-like"/>
    <property type="match status" value="1"/>
</dbReference>
<keyword evidence="4" id="KW-1185">Reference proteome</keyword>
<name>A0A1T2KW88_9GAMM</name>
<keyword evidence="1" id="KW-0732">Signal</keyword>
<evidence type="ECO:0000256" key="1">
    <source>
        <dbReference type="ARBA" id="ARBA00022729"/>
    </source>
</evidence>
<proteinExistence type="inferred from homology"/>
<dbReference type="InterPro" id="IPR024930">
    <property type="entry name" value="Skp_dom_sf"/>
</dbReference>
<dbReference type="PIRSF" id="PIRSF002094">
    <property type="entry name" value="OMP26_Skp"/>
    <property type="match status" value="1"/>
</dbReference>
<gene>
    <name evidence="3" type="ORF">BOW51_04025</name>
</gene>
<dbReference type="AlphaFoldDB" id="A0A1T2KW88"/>
<dbReference type="GO" id="GO:0051082">
    <property type="term" value="F:unfolded protein binding"/>
    <property type="evidence" value="ECO:0007669"/>
    <property type="project" value="InterPro"/>
</dbReference>
<dbReference type="SMART" id="SM00935">
    <property type="entry name" value="OmpH"/>
    <property type="match status" value="1"/>
</dbReference>
<dbReference type="PANTHER" id="PTHR35089:SF1">
    <property type="entry name" value="CHAPERONE PROTEIN SKP"/>
    <property type="match status" value="1"/>
</dbReference>
<evidence type="ECO:0000256" key="2">
    <source>
        <dbReference type="PIRNR" id="PIRNR002094"/>
    </source>
</evidence>
<evidence type="ECO:0000313" key="4">
    <source>
        <dbReference type="Proteomes" id="UP000190896"/>
    </source>
</evidence>
<sequence length="175" mass="19703">MKKTAIILLAGLLGFCGTVLSEELRIGVVNINYLLAKSPQNNAASKKLDAEFKSRNNDLVGKQKKLKTLEEKLERDSAVMSADEAKRLEQDIRSRKRQLKNSRDEFREDLNLRRSEETNKLLKYISEVINQVAEERKLDLVLSNVPGVVYASKRLDITEDVLDKLNAQATSGGSK</sequence>
<comment type="caution">
    <text evidence="3">The sequence shown here is derived from an EMBL/GenBank/DDBJ whole genome shotgun (WGS) entry which is preliminary data.</text>
</comment>
<dbReference type="InterPro" id="IPR005632">
    <property type="entry name" value="Chaperone_Skp"/>
</dbReference>
<dbReference type="PANTHER" id="PTHR35089">
    <property type="entry name" value="CHAPERONE PROTEIN SKP"/>
    <property type="match status" value="1"/>
</dbReference>
<protein>
    <recommendedName>
        <fullName evidence="5">Molecular chaperone Skp</fullName>
    </recommendedName>
</protein>
<accession>A0A1T2KW88</accession>
<evidence type="ECO:0008006" key="5">
    <source>
        <dbReference type="Google" id="ProtNLM"/>
    </source>
</evidence>
<dbReference type="EMBL" id="MPRJ01000018">
    <property type="protein sequence ID" value="OOZ37082.1"/>
    <property type="molecule type" value="Genomic_DNA"/>
</dbReference>
<dbReference type="GO" id="GO:0005829">
    <property type="term" value="C:cytosol"/>
    <property type="evidence" value="ECO:0007669"/>
    <property type="project" value="TreeGrafter"/>
</dbReference>
<evidence type="ECO:0000313" key="3">
    <source>
        <dbReference type="EMBL" id="OOZ37082.1"/>
    </source>
</evidence>
<dbReference type="Pfam" id="PF03938">
    <property type="entry name" value="OmpH"/>
    <property type="match status" value="1"/>
</dbReference>